<proteinExistence type="predicted"/>
<dbReference type="EMBL" id="JAVFKY010000005">
    <property type="protein sequence ID" value="KAK5576795.1"/>
    <property type="molecule type" value="Genomic_DNA"/>
</dbReference>
<sequence length="23" mass="2521">MEALIGLEVTKTIISEFGIPVFI</sequence>
<gene>
    <name evidence="1" type="ORF">RB653_007939</name>
</gene>
<evidence type="ECO:0000313" key="2">
    <source>
        <dbReference type="Proteomes" id="UP001344447"/>
    </source>
</evidence>
<protein>
    <submittedName>
        <fullName evidence="1">Uncharacterized protein</fullName>
    </submittedName>
</protein>
<evidence type="ECO:0000313" key="1">
    <source>
        <dbReference type="EMBL" id="KAK5576795.1"/>
    </source>
</evidence>
<accession>A0AAN7U1Z4</accession>
<comment type="caution">
    <text evidence="1">The sequence shown here is derived from an EMBL/GenBank/DDBJ whole genome shotgun (WGS) entry which is preliminary data.</text>
</comment>
<organism evidence="1 2">
    <name type="scientific">Dictyostelium firmibasis</name>
    <dbReference type="NCBI Taxonomy" id="79012"/>
    <lineage>
        <taxon>Eukaryota</taxon>
        <taxon>Amoebozoa</taxon>
        <taxon>Evosea</taxon>
        <taxon>Eumycetozoa</taxon>
        <taxon>Dictyostelia</taxon>
        <taxon>Dictyosteliales</taxon>
        <taxon>Dictyosteliaceae</taxon>
        <taxon>Dictyostelium</taxon>
    </lineage>
</organism>
<reference evidence="1 2" key="1">
    <citation type="submission" date="2023-11" db="EMBL/GenBank/DDBJ databases">
        <title>Dfirmibasis_genome.</title>
        <authorList>
            <person name="Edelbroek B."/>
            <person name="Kjellin J."/>
            <person name="Jerlstrom-Hultqvist J."/>
            <person name="Soderbom F."/>
        </authorList>
    </citation>
    <scope>NUCLEOTIDE SEQUENCE [LARGE SCALE GENOMIC DNA]</scope>
    <source>
        <strain evidence="1 2">TNS-C-14</strain>
    </source>
</reference>
<name>A0AAN7U1Z4_9MYCE</name>
<dbReference type="AlphaFoldDB" id="A0AAN7U1Z4"/>
<keyword evidence="2" id="KW-1185">Reference proteome</keyword>
<dbReference type="Proteomes" id="UP001344447">
    <property type="component" value="Unassembled WGS sequence"/>
</dbReference>